<dbReference type="PRINTS" id="PR00315">
    <property type="entry name" value="ELONGATNFCT"/>
</dbReference>
<dbReference type="GO" id="GO:0003723">
    <property type="term" value="F:RNA binding"/>
    <property type="evidence" value="ECO:0007669"/>
    <property type="project" value="InterPro"/>
</dbReference>
<proteinExistence type="predicted"/>
<keyword evidence="3" id="KW-0547">Nucleotide-binding</keyword>
<dbReference type="SUPFAM" id="SSF52540">
    <property type="entry name" value="P-loop containing nucleoside triphosphate hydrolases"/>
    <property type="match status" value="1"/>
</dbReference>
<dbReference type="Gene3D" id="3.40.50.300">
    <property type="entry name" value="P-loop containing nucleotide triphosphate hydrolases"/>
    <property type="match status" value="1"/>
</dbReference>
<dbReference type="SUPFAM" id="SSF50447">
    <property type="entry name" value="Translation proteins"/>
    <property type="match status" value="1"/>
</dbReference>
<evidence type="ECO:0000313" key="7">
    <source>
        <dbReference type="EMBL" id="OGH02694.1"/>
    </source>
</evidence>
<dbReference type="Proteomes" id="UP000177583">
    <property type="component" value="Unassembled WGS sequence"/>
</dbReference>
<dbReference type="PANTHER" id="PTHR43721:SF11">
    <property type="entry name" value="SELENOCYSTEINE-SPECIFIC ELONGATION FACTOR"/>
    <property type="match status" value="1"/>
</dbReference>
<dbReference type="AlphaFoldDB" id="A0A1F6GXB4"/>
<dbReference type="InterPro" id="IPR036390">
    <property type="entry name" value="WH_DNA-bd_sf"/>
</dbReference>
<dbReference type="GO" id="GO:0005525">
    <property type="term" value="F:GTP binding"/>
    <property type="evidence" value="ECO:0007669"/>
    <property type="project" value="UniProtKB-KW"/>
</dbReference>
<keyword evidence="5" id="KW-0342">GTP-binding</keyword>
<dbReference type="Gene3D" id="1.10.10.2770">
    <property type="match status" value="1"/>
</dbReference>
<name>A0A1F6GXB4_9PROT</name>
<dbReference type="InterPro" id="IPR009000">
    <property type="entry name" value="Transl_B-barrel_sf"/>
</dbReference>
<gene>
    <name evidence="7" type="ORF">A2557_11465</name>
</gene>
<dbReference type="PANTHER" id="PTHR43721">
    <property type="entry name" value="ELONGATION FACTOR TU-RELATED"/>
    <property type="match status" value="1"/>
</dbReference>
<accession>A0A1F6GXB4</accession>
<dbReference type="NCBIfam" id="TIGR00231">
    <property type="entry name" value="small_GTP"/>
    <property type="match status" value="1"/>
</dbReference>
<dbReference type="SUPFAM" id="SSF46785">
    <property type="entry name" value="Winged helix' DNA-binding domain"/>
    <property type="match status" value="1"/>
</dbReference>
<dbReference type="InterPro" id="IPR027417">
    <property type="entry name" value="P-loop_NTPase"/>
</dbReference>
<dbReference type="GO" id="GO:0003924">
    <property type="term" value="F:GTPase activity"/>
    <property type="evidence" value="ECO:0007669"/>
    <property type="project" value="InterPro"/>
</dbReference>
<evidence type="ECO:0000256" key="3">
    <source>
        <dbReference type="ARBA" id="ARBA00022741"/>
    </source>
</evidence>
<dbReference type="Gene3D" id="1.10.10.10">
    <property type="entry name" value="Winged helix-like DNA-binding domain superfamily/Winged helix DNA-binding domain"/>
    <property type="match status" value="1"/>
</dbReference>
<sequence>MEQITLGTAGHIDHGKSTLVQALTGTDPDRLKEEKERGITLDLGFAHFEPVPGKRVSLVDVPGHEGLVHNMLAGAQGLSGVLLLVAADQGVMPQTLEHFNLLKLLGLKKGLVVVSKADLADPELLQLLGLELEERFRGSFLEAAPILFVSAKTGQGVEALKQALVERFFPGPEPQGSFRLPIDRSFSLKGFGTVVSGTVISGATDLDRPLWLYPQKTPVKFRGFHSLGQPTSTLVQGMRGAVNLQGFEPKDLERGQQLAEPDSLVVTQKLAVRLEPIAAEAHKISARKPVSVFVHAAQAQGRLVPLETFEPKAGPLLCLLQLDRPLALRFGDVLVLRGGSPERSLAGARALSLSGPLNRRTRKVLVEQLAQLEQGDLAQRVRVLASLAGLGGISRLELGPRTGAPAKEIEKVVAGLLARQELVEPDKVEKRLFCPEQVRRLIGFFQKSLLAFHQAHPEEAGAPADHFFGSAPKGLSQGQVAGLLAWAGRQNLLAKTDKFYHLEDFKGGLSPAQKALEERCLDRIGQLAPNLPGLFHLAEDLGLDSPKLLSCLKLAEKRGKLVQVGEEFFFRPQDLETLWEQTKRELQKQQTLTVIGFKELFGLPRKLAIALLEHFDHRKKTLRHGDYRSLYHED</sequence>
<evidence type="ECO:0000313" key="8">
    <source>
        <dbReference type="Proteomes" id="UP000177583"/>
    </source>
</evidence>
<dbReference type="InterPro" id="IPR000795">
    <property type="entry name" value="T_Tr_GTP-bd_dom"/>
</dbReference>
<dbReference type="GO" id="GO:0005737">
    <property type="term" value="C:cytoplasm"/>
    <property type="evidence" value="ECO:0007669"/>
    <property type="project" value="UniProtKB-SubCell"/>
</dbReference>
<protein>
    <submittedName>
        <fullName evidence="7">Selenocysteine-specific translation elongation factor</fullName>
    </submittedName>
</protein>
<evidence type="ECO:0000256" key="1">
    <source>
        <dbReference type="ARBA" id="ARBA00004496"/>
    </source>
</evidence>
<dbReference type="Pfam" id="PF25461">
    <property type="entry name" value="Beta-barrel_SelB"/>
    <property type="match status" value="1"/>
</dbReference>
<dbReference type="Pfam" id="PF09107">
    <property type="entry name" value="WHD_3rd_SelB"/>
    <property type="match status" value="1"/>
</dbReference>
<dbReference type="EMBL" id="MFNF01000021">
    <property type="protein sequence ID" value="OGH02694.1"/>
    <property type="molecule type" value="Genomic_DNA"/>
</dbReference>
<comment type="subcellular location">
    <subcellularLocation>
        <location evidence="1">Cytoplasm</location>
    </subcellularLocation>
</comment>
<dbReference type="Gene3D" id="2.40.30.10">
    <property type="entry name" value="Translation factors"/>
    <property type="match status" value="1"/>
</dbReference>
<organism evidence="7 8">
    <name type="scientific">Candidatus Lambdaproteobacteria bacterium RIFOXYD2_FULL_56_26</name>
    <dbReference type="NCBI Taxonomy" id="1817773"/>
    <lineage>
        <taxon>Bacteria</taxon>
        <taxon>Pseudomonadati</taxon>
        <taxon>Pseudomonadota</taxon>
        <taxon>Candidatus Lambdaproteobacteria</taxon>
    </lineage>
</organism>
<evidence type="ECO:0000256" key="2">
    <source>
        <dbReference type="ARBA" id="ARBA00022490"/>
    </source>
</evidence>
<dbReference type="InterPro" id="IPR005225">
    <property type="entry name" value="Small_GTP-bd"/>
</dbReference>
<dbReference type="Pfam" id="PF00009">
    <property type="entry name" value="GTP_EFTU"/>
    <property type="match status" value="1"/>
</dbReference>
<keyword evidence="7" id="KW-0251">Elongation factor</keyword>
<dbReference type="PROSITE" id="PS51722">
    <property type="entry name" value="G_TR_2"/>
    <property type="match status" value="1"/>
</dbReference>
<keyword evidence="2" id="KW-0963">Cytoplasm</keyword>
<dbReference type="InterPro" id="IPR050055">
    <property type="entry name" value="EF-Tu_GTPase"/>
</dbReference>
<evidence type="ECO:0000259" key="6">
    <source>
        <dbReference type="PROSITE" id="PS51722"/>
    </source>
</evidence>
<evidence type="ECO:0000256" key="5">
    <source>
        <dbReference type="ARBA" id="ARBA00023134"/>
    </source>
</evidence>
<dbReference type="InterPro" id="IPR015191">
    <property type="entry name" value="SelB_WHD4"/>
</dbReference>
<dbReference type="InterPro" id="IPR057335">
    <property type="entry name" value="Beta-barrel_SelB"/>
</dbReference>
<comment type="caution">
    <text evidence="7">The sequence shown here is derived from an EMBL/GenBank/DDBJ whole genome shotgun (WGS) entry which is preliminary data.</text>
</comment>
<evidence type="ECO:0000256" key="4">
    <source>
        <dbReference type="ARBA" id="ARBA00022917"/>
    </source>
</evidence>
<dbReference type="GO" id="GO:0003746">
    <property type="term" value="F:translation elongation factor activity"/>
    <property type="evidence" value="ECO:0007669"/>
    <property type="project" value="UniProtKB-KW"/>
</dbReference>
<keyword evidence="4" id="KW-0648">Protein biosynthesis</keyword>
<dbReference type="InterPro" id="IPR036388">
    <property type="entry name" value="WH-like_DNA-bd_sf"/>
</dbReference>
<reference evidence="7 8" key="1">
    <citation type="journal article" date="2016" name="Nat. Commun.">
        <title>Thousands of microbial genomes shed light on interconnected biogeochemical processes in an aquifer system.</title>
        <authorList>
            <person name="Anantharaman K."/>
            <person name="Brown C.T."/>
            <person name="Hug L.A."/>
            <person name="Sharon I."/>
            <person name="Castelle C.J."/>
            <person name="Probst A.J."/>
            <person name="Thomas B.C."/>
            <person name="Singh A."/>
            <person name="Wilkins M.J."/>
            <person name="Karaoz U."/>
            <person name="Brodie E.L."/>
            <person name="Williams K.H."/>
            <person name="Hubbard S.S."/>
            <person name="Banfield J.F."/>
        </authorList>
    </citation>
    <scope>NUCLEOTIDE SEQUENCE [LARGE SCALE GENOMIC DNA]</scope>
</reference>
<dbReference type="GO" id="GO:0001514">
    <property type="term" value="P:selenocysteine incorporation"/>
    <property type="evidence" value="ECO:0007669"/>
    <property type="project" value="InterPro"/>
</dbReference>
<dbReference type="NCBIfam" id="TIGR00475">
    <property type="entry name" value="selB"/>
    <property type="match status" value="1"/>
</dbReference>
<feature type="domain" description="Tr-type G" evidence="6">
    <location>
        <begin position="1"/>
        <end position="173"/>
    </location>
</feature>
<dbReference type="InterPro" id="IPR004535">
    <property type="entry name" value="Transl_elong_SelB"/>
</dbReference>